<feature type="domain" description="Beta-mannosidase-like galactose-binding" evidence="9">
    <location>
        <begin position="166"/>
        <end position="239"/>
    </location>
</feature>
<dbReference type="Pfam" id="PF16355">
    <property type="entry name" value="DUF4982"/>
    <property type="match status" value="1"/>
</dbReference>
<dbReference type="InterPro" id="IPR048229">
    <property type="entry name" value="GalB-like"/>
</dbReference>
<proteinExistence type="inferred from homology"/>
<dbReference type="EMBL" id="JARH01000224">
    <property type="protein sequence ID" value="EXF83648.1"/>
    <property type="molecule type" value="Genomic_DNA"/>
</dbReference>
<feature type="chain" id="PRO_5001457771" evidence="4">
    <location>
        <begin position="33"/>
        <end position="909"/>
    </location>
</feature>
<dbReference type="Pfam" id="PF00703">
    <property type="entry name" value="Glyco_hydro_2"/>
    <property type="match status" value="1"/>
</dbReference>
<evidence type="ECO:0000313" key="11">
    <source>
        <dbReference type="Proteomes" id="UP000020467"/>
    </source>
</evidence>
<feature type="domain" description="DUF4982" evidence="7">
    <location>
        <begin position="730"/>
        <end position="789"/>
    </location>
</feature>
<organism evidence="10 11">
    <name type="scientific">Colletotrichum fioriniae PJ7</name>
    <dbReference type="NCBI Taxonomy" id="1445577"/>
    <lineage>
        <taxon>Eukaryota</taxon>
        <taxon>Fungi</taxon>
        <taxon>Dikarya</taxon>
        <taxon>Ascomycota</taxon>
        <taxon>Pezizomycotina</taxon>
        <taxon>Sordariomycetes</taxon>
        <taxon>Hypocreomycetidae</taxon>
        <taxon>Glomerellales</taxon>
        <taxon>Glomerellaceae</taxon>
        <taxon>Colletotrichum</taxon>
        <taxon>Colletotrichum acutatum species complex</taxon>
    </lineage>
</organism>
<dbReference type="eggNOG" id="KOG2024">
    <property type="taxonomic scope" value="Eukaryota"/>
</dbReference>
<dbReference type="Pfam" id="PF18565">
    <property type="entry name" value="Glyco_hydro2_C5"/>
    <property type="match status" value="1"/>
</dbReference>
<dbReference type="InterPro" id="IPR032311">
    <property type="entry name" value="DUF4982"/>
</dbReference>
<dbReference type="HOGENOM" id="CLU_006501_0_2_1"/>
<dbReference type="InterPro" id="IPR040605">
    <property type="entry name" value="Glyco_hydro2_dom5"/>
</dbReference>
<evidence type="ECO:0000256" key="1">
    <source>
        <dbReference type="ARBA" id="ARBA00007401"/>
    </source>
</evidence>
<comment type="caution">
    <text evidence="10">The sequence shown here is derived from an EMBL/GenBank/DDBJ whole genome shotgun (WGS) entry which is preliminary data.</text>
</comment>
<dbReference type="Gene3D" id="3.20.20.80">
    <property type="entry name" value="Glycosidases"/>
    <property type="match status" value="1"/>
</dbReference>
<dbReference type="InterPro" id="IPR006102">
    <property type="entry name" value="Ig-like_GH2"/>
</dbReference>
<dbReference type="InterPro" id="IPR008979">
    <property type="entry name" value="Galactose-bd-like_sf"/>
</dbReference>
<evidence type="ECO:0000256" key="2">
    <source>
        <dbReference type="ARBA" id="ARBA00022801"/>
    </source>
</evidence>
<dbReference type="InterPro" id="IPR051913">
    <property type="entry name" value="GH2_Domain-Containing"/>
</dbReference>
<dbReference type="PANTHER" id="PTHR42732:SF1">
    <property type="entry name" value="BETA-MANNOSIDASE"/>
    <property type="match status" value="1"/>
</dbReference>
<dbReference type="InterPro" id="IPR006101">
    <property type="entry name" value="Glyco_hydro_2"/>
</dbReference>
<feature type="domain" description="Glycoside hydrolase family 2 catalytic" evidence="6">
    <location>
        <begin position="389"/>
        <end position="542"/>
    </location>
</feature>
<dbReference type="Gene3D" id="2.60.120.260">
    <property type="entry name" value="Galactose-binding domain-like"/>
    <property type="match status" value="1"/>
</dbReference>
<evidence type="ECO:0000259" key="5">
    <source>
        <dbReference type="Pfam" id="PF00703"/>
    </source>
</evidence>
<dbReference type="PANTHER" id="PTHR42732">
    <property type="entry name" value="BETA-GALACTOSIDASE"/>
    <property type="match status" value="1"/>
</dbReference>
<feature type="domain" description="Glycoside hydrolase family 2" evidence="8">
    <location>
        <begin position="802"/>
        <end position="904"/>
    </location>
</feature>
<dbReference type="PRINTS" id="PR00132">
    <property type="entry name" value="GLHYDRLASE2"/>
</dbReference>
<dbReference type="KEGG" id="cfj:CFIO01_00790"/>
<dbReference type="InterPro" id="IPR013783">
    <property type="entry name" value="Ig-like_fold"/>
</dbReference>
<evidence type="ECO:0000259" key="6">
    <source>
        <dbReference type="Pfam" id="PF02836"/>
    </source>
</evidence>
<dbReference type="SUPFAM" id="SSF51445">
    <property type="entry name" value="(Trans)glycosidases"/>
    <property type="match status" value="1"/>
</dbReference>
<dbReference type="InterPro" id="IPR006103">
    <property type="entry name" value="Glyco_hydro_2_cat"/>
</dbReference>
<comment type="similarity">
    <text evidence="1">Belongs to the glycosyl hydrolase 2 family.</text>
</comment>
<evidence type="ECO:0000259" key="9">
    <source>
        <dbReference type="Pfam" id="PF22666"/>
    </source>
</evidence>
<dbReference type="STRING" id="1445577.A0A010SFT6"/>
<dbReference type="Gene3D" id="2.60.40.10">
    <property type="entry name" value="Immunoglobulins"/>
    <property type="match status" value="3"/>
</dbReference>
<keyword evidence="3" id="KW-0326">Glycosidase</keyword>
<dbReference type="InterPro" id="IPR008964">
    <property type="entry name" value="Invasin/intimin_cell_adhesion"/>
</dbReference>
<accession>A0A010SFT6</accession>
<evidence type="ECO:0000259" key="7">
    <source>
        <dbReference type="Pfam" id="PF16355"/>
    </source>
</evidence>
<dbReference type="SUPFAM" id="SSF49303">
    <property type="entry name" value="beta-Galactosidase/glucuronidase domain"/>
    <property type="match status" value="1"/>
</dbReference>
<dbReference type="Pfam" id="PF02836">
    <property type="entry name" value="Glyco_hydro_2_C"/>
    <property type="match status" value="1"/>
</dbReference>
<evidence type="ECO:0000259" key="8">
    <source>
        <dbReference type="Pfam" id="PF18565"/>
    </source>
</evidence>
<name>A0A010SFT6_9PEZI</name>
<dbReference type="GO" id="GO:0005975">
    <property type="term" value="P:carbohydrate metabolic process"/>
    <property type="evidence" value="ECO:0007669"/>
    <property type="project" value="InterPro"/>
</dbReference>
<dbReference type="GO" id="GO:0004553">
    <property type="term" value="F:hydrolase activity, hydrolyzing O-glycosyl compounds"/>
    <property type="evidence" value="ECO:0007669"/>
    <property type="project" value="InterPro"/>
</dbReference>
<dbReference type="InterPro" id="IPR036156">
    <property type="entry name" value="Beta-gal/glucu_dom_sf"/>
</dbReference>
<keyword evidence="4" id="KW-0732">Signal</keyword>
<dbReference type="Pfam" id="PF22666">
    <property type="entry name" value="Glyco_hydro_2_N2"/>
    <property type="match status" value="1"/>
</dbReference>
<dbReference type="InterPro" id="IPR017853">
    <property type="entry name" value="GH"/>
</dbReference>
<evidence type="ECO:0000256" key="4">
    <source>
        <dbReference type="SAM" id="SignalP"/>
    </source>
</evidence>
<feature type="domain" description="Glycoside hydrolase family 2 immunoglobulin-like beta-sandwich" evidence="5">
    <location>
        <begin position="267"/>
        <end position="380"/>
    </location>
</feature>
<evidence type="ECO:0000313" key="10">
    <source>
        <dbReference type="EMBL" id="EXF83648.1"/>
    </source>
</evidence>
<dbReference type="OrthoDB" id="408532at2759"/>
<dbReference type="SUPFAM" id="SSF49373">
    <property type="entry name" value="Invasin/intimin cell-adhesion fragments"/>
    <property type="match status" value="1"/>
</dbReference>
<sequence>MMTTSRRSSLPTRAFGLTLLSLLLLILSPANALTIQPRQNTSTPTTGGRERVSINKGWRFWRSEFNPDGLIYDQRPDLENLTDTFALKPWILPSANDFINDPAKHYERPGSEPSRNVSYASPSFDDGSWESVNLPHDWAIAGPFYTEENPIIGGGMGRLPVHGVGWYRRSLTVNPEDEGKSIFLDVDGAMSYAMVWLNGYLVGGWPYPYNSFRLDLTAHLKAGQDNVLAIRLDNPPDSARWYPGGGIYRNVWLTKVNPVHVAQWGTYIVTKDVSSESATVDLVVEVENKGDSDQDVEVSTGIHLLDASTDKPGVKVAEFPSSSASVTAGSKAQVNGSAIVTSPLLWGPPPTQKPNRYVAITTVSLAGAVVDTYETRFGIRTVTYDANRGLLVNGEHVLIQGVNNHHDLGAIGAAFNTRAAERQLEVLEELGCNAIRMSHNPPAPELLELTDSRGFLVMDEVFDSWYRNKTANDFHLIFEDWHEADLRAMMRRDRNHASVIMWSFGNEVSEQQIGDPGTVPALELHGIVGEEDPTRPSTASMNFAKPNMSFPTAMDVLSLNYQGEGIRDTPNYSFLPGVRTHPLYADFHEAFPDKMILSSETASALSTRGTYMFPVTGDTGAPVNDTSGGNSTSQQVSAYELYSANFGSSPDKVFKAQDTHPFVAGEFVWTGWDYLGEPTPYYTARSSYSGIIDLAGFKKDRFFLYQARWRPDVKFAHVLPHWNWPEDRVGEVTPVHVFTSADEAELFVNGVSQGKQTHAELTYRFRWDDVVYEPGEIRVATYKDGAEWAETTVRTVGASAKLRASADRTTIKADGVDLSFVTVEVLDANGDVVRFADDEITFSVSGPGEIVATDNGDPADLVAFPSLVRKAYSGLVLAIVRSEEGVAGDITVTASGAGLEGVEVVVKTQ</sequence>
<evidence type="ECO:0000256" key="3">
    <source>
        <dbReference type="ARBA" id="ARBA00023295"/>
    </source>
</evidence>
<dbReference type="NCBIfam" id="NF041463">
    <property type="entry name" value="GalB"/>
    <property type="match status" value="1"/>
</dbReference>
<dbReference type="AlphaFoldDB" id="A0A010SFT6"/>
<protein>
    <submittedName>
        <fullName evidence="10">Beta-galactosidase</fullName>
    </submittedName>
</protein>
<reference evidence="10 11" key="1">
    <citation type="submission" date="2014-02" db="EMBL/GenBank/DDBJ databases">
        <title>The genome sequence of Colletotrichum fioriniae PJ7.</title>
        <authorList>
            <person name="Baroncelli R."/>
            <person name="Thon M.R."/>
        </authorList>
    </citation>
    <scope>NUCLEOTIDE SEQUENCE [LARGE SCALE GENOMIC DNA]</scope>
    <source>
        <strain evidence="10 11">PJ7</strain>
    </source>
</reference>
<dbReference type="Proteomes" id="UP000020467">
    <property type="component" value="Unassembled WGS sequence"/>
</dbReference>
<dbReference type="PROSITE" id="PS00608">
    <property type="entry name" value="GLYCOSYL_HYDROL_F2_2"/>
    <property type="match status" value="1"/>
</dbReference>
<keyword evidence="11" id="KW-1185">Reference proteome</keyword>
<gene>
    <name evidence="10" type="ORF">CFIO01_00790</name>
</gene>
<keyword evidence="2" id="KW-0378">Hydrolase</keyword>
<dbReference type="InterPro" id="IPR054593">
    <property type="entry name" value="Beta-mannosidase-like_N2"/>
</dbReference>
<feature type="signal peptide" evidence="4">
    <location>
        <begin position="1"/>
        <end position="32"/>
    </location>
</feature>
<dbReference type="SUPFAM" id="SSF49785">
    <property type="entry name" value="Galactose-binding domain-like"/>
    <property type="match status" value="1"/>
</dbReference>
<dbReference type="InterPro" id="IPR023232">
    <property type="entry name" value="Glyco_hydro_2_AS"/>
</dbReference>